<proteinExistence type="predicted"/>
<accession>A0A6B0U8W8</accession>
<protein>
    <submittedName>
        <fullName evidence="1">Uncharacterized protein</fullName>
    </submittedName>
</protein>
<dbReference type="AlphaFoldDB" id="A0A6B0U8W8"/>
<organism evidence="1">
    <name type="scientific">Ixodes ricinus</name>
    <name type="common">Common tick</name>
    <name type="synonym">Acarus ricinus</name>
    <dbReference type="NCBI Taxonomy" id="34613"/>
    <lineage>
        <taxon>Eukaryota</taxon>
        <taxon>Metazoa</taxon>
        <taxon>Ecdysozoa</taxon>
        <taxon>Arthropoda</taxon>
        <taxon>Chelicerata</taxon>
        <taxon>Arachnida</taxon>
        <taxon>Acari</taxon>
        <taxon>Parasitiformes</taxon>
        <taxon>Ixodida</taxon>
        <taxon>Ixodoidea</taxon>
        <taxon>Ixodidae</taxon>
        <taxon>Ixodinae</taxon>
        <taxon>Ixodes</taxon>
    </lineage>
</organism>
<sequence length="84" mass="9137">MLSSGWSDWRVGSGLAPFVFAALVERVRMQTPNACVPHSNAFDECGGGRGRWLRVCPLVLPTRARRSDVPACSSLLLLPRLLSA</sequence>
<reference evidence="1" key="1">
    <citation type="submission" date="2019-12" db="EMBL/GenBank/DDBJ databases">
        <title>An insight into the sialome of adult female Ixodes ricinus ticks feeding for 6 days.</title>
        <authorList>
            <person name="Perner J."/>
            <person name="Ribeiro J.M.C."/>
        </authorList>
    </citation>
    <scope>NUCLEOTIDE SEQUENCE</scope>
    <source>
        <strain evidence="1">Semi-engorged</strain>
        <tissue evidence="1">Salivary glands</tissue>
    </source>
</reference>
<evidence type="ECO:0000313" key="1">
    <source>
        <dbReference type="EMBL" id="MXU85025.1"/>
    </source>
</evidence>
<name>A0A6B0U8W8_IXORI</name>
<dbReference type="EMBL" id="GIFC01002942">
    <property type="protein sequence ID" value="MXU85025.1"/>
    <property type="molecule type" value="Transcribed_RNA"/>
</dbReference>